<dbReference type="GO" id="GO:0000171">
    <property type="term" value="F:ribonuclease MRP activity"/>
    <property type="evidence" value="ECO:0007669"/>
    <property type="project" value="TreeGrafter"/>
</dbReference>
<dbReference type="Pfam" id="PF20976">
    <property type="entry name" value="Pop8"/>
    <property type="match status" value="1"/>
</dbReference>
<gene>
    <name evidence="2" type="ORF">KLLA0_E10495g</name>
</gene>
<dbReference type="GO" id="GO:0008033">
    <property type="term" value="P:tRNA processing"/>
    <property type="evidence" value="ECO:0007669"/>
    <property type="project" value="InterPro"/>
</dbReference>
<dbReference type="GO" id="GO:0005655">
    <property type="term" value="C:nucleolar ribonuclease P complex"/>
    <property type="evidence" value="ECO:0007669"/>
    <property type="project" value="InterPro"/>
</dbReference>
<dbReference type="KEGG" id="kla:KLLA0_E10495g"/>
<keyword evidence="3" id="KW-1185">Reference proteome</keyword>
<evidence type="ECO:0000313" key="2">
    <source>
        <dbReference type="EMBL" id="CAG99511.1"/>
    </source>
</evidence>
<dbReference type="eggNOG" id="ENOG502SCWV">
    <property type="taxonomic scope" value="Eukaryota"/>
</dbReference>
<dbReference type="GO" id="GO:0034965">
    <property type="term" value="P:intronic box C/D snoRNA processing"/>
    <property type="evidence" value="ECO:0007669"/>
    <property type="project" value="TreeGrafter"/>
</dbReference>
<dbReference type="GO" id="GO:0004526">
    <property type="term" value="F:ribonuclease P activity"/>
    <property type="evidence" value="ECO:0007669"/>
    <property type="project" value="TreeGrafter"/>
</dbReference>
<dbReference type="AlphaFoldDB" id="Q6CNR5"/>
<organism evidence="2 3">
    <name type="scientific">Kluyveromyces lactis (strain ATCC 8585 / CBS 2359 / DSM 70799 / NBRC 1267 / NRRL Y-1140 / WM37)</name>
    <name type="common">Yeast</name>
    <name type="synonym">Candida sphaerica</name>
    <dbReference type="NCBI Taxonomy" id="284590"/>
    <lineage>
        <taxon>Eukaryota</taxon>
        <taxon>Fungi</taxon>
        <taxon>Dikarya</taxon>
        <taxon>Ascomycota</taxon>
        <taxon>Saccharomycotina</taxon>
        <taxon>Saccharomycetes</taxon>
        <taxon>Saccharomycetales</taxon>
        <taxon>Saccharomycetaceae</taxon>
        <taxon>Kluyveromyces</taxon>
    </lineage>
</organism>
<feature type="domain" description="Ribonucleases P/MRP subunit Pop8-like" evidence="1">
    <location>
        <begin position="7"/>
        <end position="83"/>
    </location>
</feature>
<protein>
    <submittedName>
        <fullName evidence="2">KLLA0E10495p</fullName>
    </submittedName>
</protein>
<proteinExistence type="predicted"/>
<dbReference type="InterPro" id="IPR049128">
    <property type="entry name" value="Pop8-like_dom"/>
</dbReference>
<dbReference type="GO" id="GO:0000294">
    <property type="term" value="P:nuclear-transcribed mRNA catabolic process, RNase MRP-dependent"/>
    <property type="evidence" value="ECO:0007669"/>
    <property type="project" value="TreeGrafter"/>
</dbReference>
<dbReference type="HOGENOM" id="CLU_153352_0_0_1"/>
<dbReference type="FunCoup" id="Q6CNR5">
    <property type="interactions" value="127"/>
</dbReference>
<dbReference type="PANTHER" id="PTHR28173:SF1">
    <property type="entry name" value="RIBONUCLEASES P_MRP PROTEIN SUBUNIT POP8"/>
    <property type="match status" value="1"/>
</dbReference>
<dbReference type="InParanoid" id="Q6CNR5"/>
<name>Q6CNR5_KLULA</name>
<evidence type="ECO:0000259" key="1">
    <source>
        <dbReference type="Pfam" id="PF20976"/>
    </source>
</evidence>
<dbReference type="OMA" id="WLKKVME"/>
<evidence type="ECO:0000313" key="3">
    <source>
        <dbReference type="Proteomes" id="UP000000598"/>
    </source>
</evidence>
<reference evidence="2 3" key="1">
    <citation type="journal article" date="2004" name="Nature">
        <title>Genome evolution in yeasts.</title>
        <authorList>
            <consortium name="Genolevures"/>
            <person name="Dujon B."/>
            <person name="Sherman D."/>
            <person name="Fischer G."/>
            <person name="Durrens P."/>
            <person name="Casaregola S."/>
            <person name="Lafontaine I."/>
            <person name="de Montigny J."/>
            <person name="Marck C."/>
            <person name="Neuveglise C."/>
            <person name="Talla E."/>
            <person name="Goffard N."/>
            <person name="Frangeul L."/>
            <person name="Aigle M."/>
            <person name="Anthouard V."/>
            <person name="Babour A."/>
            <person name="Barbe V."/>
            <person name="Barnay S."/>
            <person name="Blanchin S."/>
            <person name="Beckerich J.M."/>
            <person name="Beyne E."/>
            <person name="Bleykasten C."/>
            <person name="Boisrame A."/>
            <person name="Boyer J."/>
            <person name="Cattolico L."/>
            <person name="Confanioleri F."/>
            <person name="de Daruvar A."/>
            <person name="Despons L."/>
            <person name="Fabre E."/>
            <person name="Fairhead C."/>
            <person name="Ferry-Dumazet H."/>
            <person name="Groppi A."/>
            <person name="Hantraye F."/>
            <person name="Hennequin C."/>
            <person name="Jauniaux N."/>
            <person name="Joyet P."/>
            <person name="Kachouri R."/>
            <person name="Kerrest A."/>
            <person name="Koszul R."/>
            <person name="Lemaire M."/>
            <person name="Lesur I."/>
            <person name="Ma L."/>
            <person name="Muller H."/>
            <person name="Nicaud J.M."/>
            <person name="Nikolski M."/>
            <person name="Oztas S."/>
            <person name="Ozier-Kalogeropoulos O."/>
            <person name="Pellenz S."/>
            <person name="Potier S."/>
            <person name="Richard G.F."/>
            <person name="Straub M.L."/>
            <person name="Suleau A."/>
            <person name="Swennene D."/>
            <person name="Tekaia F."/>
            <person name="Wesolowski-Louvel M."/>
            <person name="Westhof E."/>
            <person name="Wirth B."/>
            <person name="Zeniou-Meyer M."/>
            <person name="Zivanovic I."/>
            <person name="Bolotin-Fukuhara M."/>
            <person name="Thierry A."/>
            <person name="Bouchier C."/>
            <person name="Caudron B."/>
            <person name="Scarpelli C."/>
            <person name="Gaillardin C."/>
            <person name="Weissenbach J."/>
            <person name="Wincker P."/>
            <person name="Souciet J.L."/>
        </authorList>
    </citation>
    <scope>NUCLEOTIDE SEQUENCE [LARGE SCALE GENOMIC DNA]</scope>
    <source>
        <strain evidence="3">ATCC 8585 / CBS 2359 / DSM 70799 / NBRC 1267 / NRRL Y-1140 / WM37</strain>
    </source>
</reference>
<dbReference type="PANTHER" id="PTHR28173">
    <property type="entry name" value="RIBONUCLEASES P/MRP PROTEIN SUBUNIT POP8"/>
    <property type="match status" value="1"/>
</dbReference>
<accession>Q6CNR5</accession>
<dbReference type="InterPro" id="IPR020347">
    <property type="entry name" value="Pop8"/>
</dbReference>
<dbReference type="PaxDb" id="284590-Q6CNR5"/>
<dbReference type="GO" id="GO:0000172">
    <property type="term" value="C:ribonuclease MRP complex"/>
    <property type="evidence" value="ECO:0007669"/>
    <property type="project" value="InterPro"/>
</dbReference>
<dbReference type="EMBL" id="CR382125">
    <property type="protein sequence ID" value="CAG99511.1"/>
    <property type="molecule type" value="Genomic_DNA"/>
</dbReference>
<sequence length="138" mass="15862">MAKFKPEWFYFKLKVTSHDSEKDNEIQVDKVTWLQMLNTALKRSHGVFGEAIEYELLYVDNLDTIAKVSVNDTDIFTTAISTYIASDELVGTSLIINVLEQSNNLSGLTVHEDDRIWFKKLVESEAEIEAESKEKERL</sequence>
<dbReference type="Proteomes" id="UP000000598">
    <property type="component" value="Chromosome E"/>
</dbReference>
<dbReference type="STRING" id="284590.Q6CNR5"/>